<dbReference type="InterPro" id="IPR047650">
    <property type="entry name" value="Transpos_IS110"/>
</dbReference>
<evidence type="ECO:0000259" key="2">
    <source>
        <dbReference type="Pfam" id="PF02371"/>
    </source>
</evidence>
<dbReference type="PANTHER" id="PTHR33055:SF15">
    <property type="entry name" value="TRANSPOSASE-RELATED"/>
    <property type="match status" value="1"/>
</dbReference>
<dbReference type="InterPro" id="IPR003346">
    <property type="entry name" value="Transposase_20"/>
</dbReference>
<comment type="caution">
    <text evidence="3">The sequence shown here is derived from an EMBL/GenBank/DDBJ whole genome shotgun (WGS) entry which is preliminary data.</text>
</comment>
<dbReference type="InterPro" id="IPR002525">
    <property type="entry name" value="Transp_IS110-like_N"/>
</dbReference>
<organism evidence="3 4">
    <name type="scientific">Fodinibacter luteus</name>
    <dbReference type="NCBI Taxonomy" id="552064"/>
    <lineage>
        <taxon>Bacteria</taxon>
        <taxon>Bacillati</taxon>
        <taxon>Actinomycetota</taxon>
        <taxon>Actinomycetes</taxon>
        <taxon>Micrococcales</taxon>
        <taxon>Intrasporangiaceae</taxon>
        <taxon>Fodinibacter (ex Wang et al. 2009)</taxon>
    </lineage>
</organism>
<evidence type="ECO:0000313" key="4">
    <source>
        <dbReference type="Proteomes" id="UP001500945"/>
    </source>
</evidence>
<reference evidence="4" key="1">
    <citation type="journal article" date="2019" name="Int. J. Syst. Evol. Microbiol.">
        <title>The Global Catalogue of Microorganisms (GCM) 10K type strain sequencing project: providing services to taxonomists for standard genome sequencing and annotation.</title>
        <authorList>
            <consortium name="The Broad Institute Genomics Platform"/>
            <consortium name="The Broad Institute Genome Sequencing Center for Infectious Disease"/>
            <person name="Wu L."/>
            <person name="Ma J."/>
        </authorList>
    </citation>
    <scope>NUCLEOTIDE SEQUENCE [LARGE SCALE GENOMIC DNA]</scope>
    <source>
        <strain evidence="4">JCM 17809</strain>
    </source>
</reference>
<dbReference type="Pfam" id="PF02371">
    <property type="entry name" value="Transposase_20"/>
    <property type="match status" value="1"/>
</dbReference>
<sequence length="378" mass="42477">MRTFSTMTRSLLAMSDWLADLAVTRVVMESTSDYWKPPFYLLEDSFETWLVNPKDVKHLPGRPKTDRLDAVWLCKVAERQMLRPSFVPPEPIRMLRDLTRYRVDLIAARTAEKQRVEKLLEDAQIKVSVVASDIFGVSGRAMMAALIAGERDPDSLADMARGRMRNKSTQLREAFVGRFNDHHAFLLTKMLARIDQLGADIADVEERTSTQIAPFAAAVARLDEIPGIGVTAAQTIIAEVGLDMTRFPTPAHLTSWAKFAPGIKESAGRKKGNGATGHGNHYLARVLGEAAVSAGRTNTFLGERYRRIARRRGKKRAIIAVGRSILVIIWHLLGQENTPFHDLGPDYYDARVNLNRKMRNHVRELQHLGYRVTLEPVA</sequence>
<feature type="domain" description="Transposase IS110-like N-terminal" evidence="1">
    <location>
        <begin position="3"/>
        <end position="122"/>
    </location>
</feature>
<dbReference type="Pfam" id="PF01548">
    <property type="entry name" value="DEDD_Tnp_IS110"/>
    <property type="match status" value="1"/>
</dbReference>
<dbReference type="PANTHER" id="PTHR33055">
    <property type="entry name" value="TRANSPOSASE FOR INSERTION SEQUENCE ELEMENT IS1111A"/>
    <property type="match status" value="1"/>
</dbReference>
<name>A0ABP8K056_9MICO</name>
<accession>A0ABP8K056</accession>
<keyword evidence="4" id="KW-1185">Reference proteome</keyword>
<feature type="domain" description="Transposase IS116/IS110/IS902 C-terminal" evidence="2">
    <location>
        <begin position="220"/>
        <end position="304"/>
    </location>
</feature>
<gene>
    <name evidence="3" type="ORF">GCM10023168_05230</name>
</gene>
<dbReference type="NCBIfam" id="NF033542">
    <property type="entry name" value="transpos_IS110"/>
    <property type="match status" value="1"/>
</dbReference>
<proteinExistence type="predicted"/>
<protein>
    <submittedName>
        <fullName evidence="3">IS110 family transposase</fullName>
    </submittedName>
</protein>
<evidence type="ECO:0000313" key="3">
    <source>
        <dbReference type="EMBL" id="GAA4398800.1"/>
    </source>
</evidence>
<evidence type="ECO:0000259" key="1">
    <source>
        <dbReference type="Pfam" id="PF01548"/>
    </source>
</evidence>
<dbReference type="EMBL" id="BAABGM010000003">
    <property type="protein sequence ID" value="GAA4398800.1"/>
    <property type="molecule type" value="Genomic_DNA"/>
</dbReference>
<dbReference type="Proteomes" id="UP001500945">
    <property type="component" value="Unassembled WGS sequence"/>
</dbReference>